<dbReference type="InterPro" id="IPR032675">
    <property type="entry name" value="LRR_dom_sf"/>
</dbReference>
<keyword evidence="1" id="KW-0433">Leucine-rich repeat</keyword>
<keyword evidence="5" id="KW-1185">Reference proteome</keyword>
<dbReference type="PANTHER" id="PTHR48051:SF58">
    <property type="entry name" value="VOLUME-REGULATED ANION CHANNEL SUBUNIT LRRC8E"/>
    <property type="match status" value="1"/>
</dbReference>
<dbReference type="Gene3D" id="3.80.10.10">
    <property type="entry name" value="Ribonuclease Inhibitor"/>
    <property type="match status" value="1"/>
</dbReference>
<gene>
    <name evidence="4" type="ORF">DPMN_095913</name>
</gene>
<keyword evidence="2" id="KW-0677">Repeat</keyword>
<name>A0A9D4L8H2_DREPO</name>
<proteinExistence type="predicted"/>
<reference evidence="4" key="1">
    <citation type="journal article" date="2019" name="bioRxiv">
        <title>The Genome of the Zebra Mussel, Dreissena polymorpha: A Resource for Invasive Species Research.</title>
        <authorList>
            <person name="McCartney M.A."/>
            <person name="Auch B."/>
            <person name="Kono T."/>
            <person name="Mallez S."/>
            <person name="Zhang Y."/>
            <person name="Obille A."/>
            <person name="Becker A."/>
            <person name="Abrahante J.E."/>
            <person name="Garbe J."/>
            <person name="Badalamenti J.P."/>
            <person name="Herman A."/>
            <person name="Mangelson H."/>
            <person name="Liachko I."/>
            <person name="Sullivan S."/>
            <person name="Sone E.D."/>
            <person name="Koren S."/>
            <person name="Silverstein K.A.T."/>
            <person name="Beckman K.B."/>
            <person name="Gohl D.M."/>
        </authorList>
    </citation>
    <scope>NUCLEOTIDE SEQUENCE</scope>
    <source>
        <strain evidence="4">Duluth1</strain>
        <tissue evidence="4">Whole animal</tissue>
    </source>
</reference>
<dbReference type="GO" id="GO:0005737">
    <property type="term" value="C:cytoplasm"/>
    <property type="evidence" value="ECO:0007669"/>
    <property type="project" value="TreeGrafter"/>
</dbReference>
<feature type="region of interest" description="Disordered" evidence="3">
    <location>
        <begin position="365"/>
        <end position="384"/>
    </location>
</feature>
<dbReference type="AlphaFoldDB" id="A0A9D4L8H2"/>
<evidence type="ECO:0000256" key="3">
    <source>
        <dbReference type="SAM" id="MobiDB-lite"/>
    </source>
</evidence>
<comment type="caution">
    <text evidence="4">The sequence shown here is derived from an EMBL/GenBank/DDBJ whole genome shotgun (WGS) entry which is preliminary data.</text>
</comment>
<sequence length="429" mass="50414">MCGVFNGYELLLFKKFDQHPAEWIEWRDKLREREEKGTDMYCDIPEELWFLVATLRSRPQYLMQLVRDEIDKNRDNHMRRTGSTLLTTYLNMYQFTEFHLDSIFKYGEDNSLPKEIFKCPNIRHLSLKYNCLYYIPPDIGRLQQLEYLALTNNRLHVQSIPHTLIFCTKLHTLLLDNNHLDALPGFLLQMPNIETVHRHGNHNYFKSTFMWYHTDVYCRIMPLASSDGAKKQTMSLQFWAAKALIGTRRNFFTDDNVASVLKDYLCDVYEMFNVCHKCARASSSNKPGFKVITFKNPYLGNTCVPFQHWVCSLECARDLEVPARHEQVRKMKEADTRYERYVRECQKQFNLHKRKSGPISCISREAVDTDEEEEEDEEKSENGCDVCSDSCVDVGDISIETESEFEFSVVQPNVTLMQKNSSDRHCIIM</sequence>
<dbReference type="SUPFAM" id="SSF52058">
    <property type="entry name" value="L domain-like"/>
    <property type="match status" value="1"/>
</dbReference>
<feature type="compositionally biased region" description="Acidic residues" evidence="3">
    <location>
        <begin position="368"/>
        <end position="379"/>
    </location>
</feature>
<accession>A0A9D4L8H2</accession>
<organism evidence="4 5">
    <name type="scientific">Dreissena polymorpha</name>
    <name type="common">Zebra mussel</name>
    <name type="synonym">Mytilus polymorpha</name>
    <dbReference type="NCBI Taxonomy" id="45954"/>
    <lineage>
        <taxon>Eukaryota</taxon>
        <taxon>Metazoa</taxon>
        <taxon>Spiralia</taxon>
        <taxon>Lophotrochozoa</taxon>
        <taxon>Mollusca</taxon>
        <taxon>Bivalvia</taxon>
        <taxon>Autobranchia</taxon>
        <taxon>Heteroconchia</taxon>
        <taxon>Euheterodonta</taxon>
        <taxon>Imparidentia</taxon>
        <taxon>Neoheterodontei</taxon>
        <taxon>Myida</taxon>
        <taxon>Dreissenoidea</taxon>
        <taxon>Dreissenidae</taxon>
        <taxon>Dreissena</taxon>
    </lineage>
</organism>
<dbReference type="EMBL" id="JAIWYP010000003">
    <property type="protein sequence ID" value="KAH3853390.1"/>
    <property type="molecule type" value="Genomic_DNA"/>
</dbReference>
<dbReference type="InterPro" id="IPR050216">
    <property type="entry name" value="LRR_domain-containing"/>
</dbReference>
<dbReference type="OrthoDB" id="17912at2759"/>
<evidence type="ECO:0000256" key="2">
    <source>
        <dbReference type="ARBA" id="ARBA00022737"/>
    </source>
</evidence>
<evidence type="ECO:0000256" key="1">
    <source>
        <dbReference type="ARBA" id="ARBA00022614"/>
    </source>
</evidence>
<reference evidence="4" key="2">
    <citation type="submission" date="2020-11" db="EMBL/GenBank/DDBJ databases">
        <authorList>
            <person name="McCartney M.A."/>
            <person name="Auch B."/>
            <person name="Kono T."/>
            <person name="Mallez S."/>
            <person name="Becker A."/>
            <person name="Gohl D.M."/>
            <person name="Silverstein K.A.T."/>
            <person name="Koren S."/>
            <person name="Bechman K.B."/>
            <person name="Herman A."/>
            <person name="Abrahante J.E."/>
            <person name="Garbe J."/>
        </authorList>
    </citation>
    <scope>NUCLEOTIDE SEQUENCE</scope>
    <source>
        <strain evidence="4">Duluth1</strain>
        <tissue evidence="4">Whole animal</tissue>
    </source>
</reference>
<evidence type="ECO:0000313" key="5">
    <source>
        <dbReference type="Proteomes" id="UP000828390"/>
    </source>
</evidence>
<evidence type="ECO:0000313" key="4">
    <source>
        <dbReference type="EMBL" id="KAH3853390.1"/>
    </source>
</evidence>
<protein>
    <submittedName>
        <fullName evidence="4">Uncharacterized protein</fullName>
    </submittedName>
</protein>
<dbReference type="PANTHER" id="PTHR48051">
    <property type="match status" value="1"/>
</dbReference>
<dbReference type="Proteomes" id="UP000828390">
    <property type="component" value="Unassembled WGS sequence"/>
</dbReference>